<evidence type="ECO:0000259" key="2">
    <source>
        <dbReference type="Pfam" id="PF01478"/>
    </source>
</evidence>
<feature type="transmembrane region" description="Helical" evidence="1">
    <location>
        <begin position="141"/>
        <end position="164"/>
    </location>
</feature>
<organism evidence="3 4">
    <name type="scientific">Candidatus Lachnoclostridium stercoripullorum</name>
    <dbReference type="NCBI Taxonomy" id="2838635"/>
    <lineage>
        <taxon>Bacteria</taxon>
        <taxon>Bacillati</taxon>
        <taxon>Bacillota</taxon>
        <taxon>Clostridia</taxon>
        <taxon>Lachnospirales</taxon>
        <taxon>Lachnospiraceae</taxon>
    </lineage>
</organism>
<evidence type="ECO:0000313" key="4">
    <source>
        <dbReference type="Proteomes" id="UP000886780"/>
    </source>
</evidence>
<name>A0A9D2AV99_9FIRM</name>
<keyword evidence="1" id="KW-1133">Transmembrane helix</keyword>
<feature type="transmembrane region" description="Helical" evidence="1">
    <location>
        <begin position="86"/>
        <end position="103"/>
    </location>
</feature>
<feature type="transmembrane region" description="Helical" evidence="1">
    <location>
        <begin position="31"/>
        <end position="55"/>
    </location>
</feature>
<gene>
    <name evidence="3" type="ORF">IAA28_01930</name>
</gene>
<proteinExistence type="predicted"/>
<evidence type="ECO:0000313" key="3">
    <source>
        <dbReference type="EMBL" id="HIX51547.1"/>
    </source>
</evidence>
<dbReference type="Gene3D" id="1.20.120.1220">
    <property type="match status" value="1"/>
</dbReference>
<reference evidence="3" key="1">
    <citation type="journal article" date="2021" name="PeerJ">
        <title>Extensive microbial diversity within the chicken gut microbiome revealed by metagenomics and culture.</title>
        <authorList>
            <person name="Gilroy R."/>
            <person name="Ravi A."/>
            <person name="Getino M."/>
            <person name="Pursley I."/>
            <person name="Horton D.L."/>
            <person name="Alikhan N.F."/>
            <person name="Baker D."/>
            <person name="Gharbi K."/>
            <person name="Hall N."/>
            <person name="Watson M."/>
            <person name="Adriaenssens E.M."/>
            <person name="Foster-Nyarko E."/>
            <person name="Jarju S."/>
            <person name="Secka A."/>
            <person name="Antonio M."/>
            <person name="Oren A."/>
            <person name="Chaudhuri R.R."/>
            <person name="La Ragione R."/>
            <person name="Hildebrand F."/>
            <person name="Pallen M.J."/>
        </authorList>
    </citation>
    <scope>NUCLEOTIDE SEQUENCE</scope>
    <source>
        <strain evidence="3">ChiGjej4B4-12881</strain>
    </source>
</reference>
<keyword evidence="1" id="KW-0472">Membrane</keyword>
<comment type="caution">
    <text evidence="3">The sequence shown here is derived from an EMBL/GenBank/DDBJ whole genome shotgun (WGS) entry which is preliminary data.</text>
</comment>
<dbReference type="AlphaFoldDB" id="A0A9D2AV99"/>
<dbReference type="GO" id="GO:0016020">
    <property type="term" value="C:membrane"/>
    <property type="evidence" value="ECO:0007669"/>
    <property type="project" value="InterPro"/>
</dbReference>
<dbReference type="GO" id="GO:0004190">
    <property type="term" value="F:aspartic-type endopeptidase activity"/>
    <property type="evidence" value="ECO:0007669"/>
    <property type="project" value="InterPro"/>
</dbReference>
<dbReference type="Proteomes" id="UP000886780">
    <property type="component" value="Unassembled WGS sequence"/>
</dbReference>
<keyword evidence="1" id="KW-0812">Transmembrane</keyword>
<dbReference type="EMBL" id="DXEU01000034">
    <property type="protein sequence ID" value="HIX51547.1"/>
    <property type="molecule type" value="Genomic_DNA"/>
</dbReference>
<evidence type="ECO:0000256" key="1">
    <source>
        <dbReference type="SAM" id="Phobius"/>
    </source>
</evidence>
<sequence length="165" mass="18147">MNTDWVLCLFLAIFGLWDLRTRKIPRFATLAALAAGLILCRGRMLFGVLAGALFFPLFLLRMLGAADVKVIAVIAGFLGPARGTRAVAAGLVLGAVWSLFKLIRGGILLRRISYFTAYIRRMITMDIYEPYYRRERDGEELGIPLASCLAAGTALCLLLEAGGWF</sequence>
<protein>
    <submittedName>
        <fullName evidence="3">A24 family peptidase</fullName>
    </submittedName>
</protein>
<dbReference type="Pfam" id="PF01478">
    <property type="entry name" value="Peptidase_A24"/>
    <property type="match status" value="1"/>
</dbReference>
<feature type="domain" description="Prepilin type IV endopeptidase peptidase" evidence="2">
    <location>
        <begin position="5"/>
        <end position="99"/>
    </location>
</feature>
<dbReference type="InterPro" id="IPR000045">
    <property type="entry name" value="Prepilin_IV_endopep_pep"/>
</dbReference>
<reference evidence="3" key="2">
    <citation type="submission" date="2021-04" db="EMBL/GenBank/DDBJ databases">
        <authorList>
            <person name="Gilroy R."/>
        </authorList>
    </citation>
    <scope>NUCLEOTIDE SEQUENCE</scope>
    <source>
        <strain evidence="3">ChiGjej4B4-12881</strain>
    </source>
</reference>
<accession>A0A9D2AV99</accession>